<protein>
    <submittedName>
        <fullName evidence="2">Trehalose-6-phosphate synthase</fullName>
    </submittedName>
</protein>
<sequence>MISDRERRLIVVSNRAPYSFRKIGGKIQPVKSIGGLVTAMEPAVMSRRGAWIAWGTSGRTRKLNMPVALPATNPAYTFYPVPLSADEVSDFYYGFSNSVLWPLCHYFTDNLDIQIPERRAYARVNSRFTDIVLQVAQEEDFIWVHDYQLGLVPGLVRQRLPNARIGFFWHIPFPHVDVFSILPGARGFLEALLGADRIGFHVPDYVENFLKSVETLTSHTVDFENNEVEINGRRVQVGAWPISVDFPYLEGYASKIRYQKKAQKIKDGIFADRIILGVDRLDYTKGILERLYAIDRFFQKRPKYRGKVSFLQIAAPSRSQVGSYRHLKDRIDQVVGDINGKYAQLGWTPVHYFYKGFSFEEVIHLYMAADIALITPLIDGMNLVAKEYVSTRVDNTGVLILSERTGAAKELREAIPVNPYDVENTVDALSNAIKMSRREQRKRMTALRSRVREWDIFRWADDFLSGEPASFS</sequence>
<name>A0A532UVT1_UNCL8</name>
<evidence type="ECO:0000313" key="3">
    <source>
        <dbReference type="Proteomes" id="UP000319619"/>
    </source>
</evidence>
<dbReference type="AlphaFoldDB" id="A0A532UVT1"/>
<dbReference type="SUPFAM" id="SSF53756">
    <property type="entry name" value="UDP-Glycosyltransferase/glycogen phosphorylase"/>
    <property type="match status" value="1"/>
</dbReference>
<reference evidence="2 3" key="1">
    <citation type="submission" date="2017-06" db="EMBL/GenBank/DDBJ databases">
        <title>Novel microbial phyla capable of carbon fixation and sulfur reduction in deep-sea sediments.</title>
        <authorList>
            <person name="Huang J."/>
            <person name="Baker B."/>
            <person name="Wang Y."/>
        </authorList>
    </citation>
    <scope>NUCLEOTIDE SEQUENCE [LARGE SCALE GENOMIC DNA]</scope>
    <source>
        <strain evidence="2">B3_LCP</strain>
    </source>
</reference>
<evidence type="ECO:0000256" key="1">
    <source>
        <dbReference type="ARBA" id="ARBA00008799"/>
    </source>
</evidence>
<dbReference type="GO" id="GO:0004805">
    <property type="term" value="F:trehalose-phosphatase activity"/>
    <property type="evidence" value="ECO:0007669"/>
    <property type="project" value="TreeGrafter"/>
</dbReference>
<comment type="similarity">
    <text evidence="1">Belongs to the glycosyltransferase 20 family.</text>
</comment>
<gene>
    <name evidence="2" type="ORF">CEE37_11535</name>
</gene>
<dbReference type="EMBL" id="NJBN01000008">
    <property type="protein sequence ID" value="TKJ39049.1"/>
    <property type="molecule type" value="Genomic_DNA"/>
</dbReference>
<dbReference type="PANTHER" id="PTHR10788">
    <property type="entry name" value="TREHALOSE-6-PHOSPHATE SYNTHASE"/>
    <property type="match status" value="1"/>
</dbReference>
<dbReference type="Gene3D" id="3.40.50.2000">
    <property type="entry name" value="Glycogen Phosphorylase B"/>
    <property type="match status" value="2"/>
</dbReference>
<dbReference type="GO" id="GO:0003825">
    <property type="term" value="F:alpha,alpha-trehalose-phosphate synthase (UDP-forming) activity"/>
    <property type="evidence" value="ECO:0007669"/>
    <property type="project" value="TreeGrafter"/>
</dbReference>
<evidence type="ECO:0000313" key="2">
    <source>
        <dbReference type="EMBL" id="TKJ39049.1"/>
    </source>
</evidence>
<dbReference type="Pfam" id="PF00982">
    <property type="entry name" value="Glyco_transf_20"/>
    <property type="match status" value="1"/>
</dbReference>
<dbReference type="GO" id="GO:0005829">
    <property type="term" value="C:cytosol"/>
    <property type="evidence" value="ECO:0007669"/>
    <property type="project" value="TreeGrafter"/>
</dbReference>
<dbReference type="GO" id="GO:0005992">
    <property type="term" value="P:trehalose biosynthetic process"/>
    <property type="evidence" value="ECO:0007669"/>
    <property type="project" value="InterPro"/>
</dbReference>
<dbReference type="InterPro" id="IPR001830">
    <property type="entry name" value="Glyco_trans_20"/>
</dbReference>
<organism evidence="2 3">
    <name type="scientific">candidate division LCP-89 bacterium B3_LCP</name>
    <dbReference type="NCBI Taxonomy" id="2012998"/>
    <lineage>
        <taxon>Bacteria</taxon>
        <taxon>Pseudomonadati</taxon>
        <taxon>Bacteria division LCP-89</taxon>
    </lineage>
</organism>
<accession>A0A532UVT1</accession>
<dbReference type="Proteomes" id="UP000319619">
    <property type="component" value="Unassembled WGS sequence"/>
</dbReference>
<comment type="caution">
    <text evidence="2">The sequence shown here is derived from an EMBL/GenBank/DDBJ whole genome shotgun (WGS) entry which is preliminary data.</text>
</comment>
<dbReference type="CDD" id="cd03788">
    <property type="entry name" value="GT20_TPS"/>
    <property type="match status" value="1"/>
</dbReference>
<proteinExistence type="inferred from homology"/>
<dbReference type="PANTHER" id="PTHR10788:SF106">
    <property type="entry name" value="BCDNA.GH08860"/>
    <property type="match status" value="1"/>
</dbReference>